<name>A0A6C0K4J4_9ZZZZ</name>
<proteinExistence type="predicted"/>
<keyword evidence="1" id="KW-1133">Transmembrane helix</keyword>
<organism evidence="2">
    <name type="scientific">viral metagenome</name>
    <dbReference type="NCBI Taxonomy" id="1070528"/>
    <lineage>
        <taxon>unclassified sequences</taxon>
        <taxon>metagenomes</taxon>
        <taxon>organismal metagenomes</taxon>
    </lineage>
</organism>
<keyword evidence="1" id="KW-0812">Transmembrane</keyword>
<reference evidence="2" key="1">
    <citation type="journal article" date="2020" name="Nature">
        <title>Giant virus diversity and host interactions through global metagenomics.</title>
        <authorList>
            <person name="Schulz F."/>
            <person name="Roux S."/>
            <person name="Paez-Espino D."/>
            <person name="Jungbluth S."/>
            <person name="Walsh D.A."/>
            <person name="Denef V.J."/>
            <person name="McMahon K.D."/>
            <person name="Konstantinidis K.T."/>
            <person name="Eloe-Fadrosh E.A."/>
            <person name="Kyrpides N.C."/>
            <person name="Woyke T."/>
        </authorList>
    </citation>
    <scope>NUCLEOTIDE SEQUENCE</scope>
    <source>
        <strain evidence="2">GVMAG-S-1101169-75</strain>
    </source>
</reference>
<dbReference type="AlphaFoldDB" id="A0A6C0K4J4"/>
<evidence type="ECO:0000313" key="2">
    <source>
        <dbReference type="EMBL" id="QHU12006.1"/>
    </source>
</evidence>
<sequence length="69" mass="7744">MIFSFLLFSILIIILVFCILILIKYQEQEEDYEQVDCSKYSASDCDNAKGPNGELLGCAYTGAECVYMG</sequence>
<feature type="transmembrane region" description="Helical" evidence="1">
    <location>
        <begin position="6"/>
        <end position="23"/>
    </location>
</feature>
<keyword evidence="1" id="KW-0472">Membrane</keyword>
<dbReference type="EMBL" id="MN740794">
    <property type="protein sequence ID" value="QHU12006.1"/>
    <property type="molecule type" value="Genomic_DNA"/>
</dbReference>
<accession>A0A6C0K4J4</accession>
<protein>
    <submittedName>
        <fullName evidence="2">Uncharacterized protein</fullName>
    </submittedName>
</protein>
<evidence type="ECO:0000256" key="1">
    <source>
        <dbReference type="SAM" id="Phobius"/>
    </source>
</evidence>